<feature type="domain" description="Glucose/Sorbosone dehydrogenase" evidence="1">
    <location>
        <begin position="33"/>
        <end position="372"/>
    </location>
</feature>
<accession>A0A2A7V0R0</accession>
<keyword evidence="3" id="KW-1185">Reference proteome</keyword>
<dbReference type="PANTHER" id="PTHR19328:SF75">
    <property type="entry name" value="ALDOSE SUGAR DEHYDROGENASE YLII"/>
    <property type="match status" value="1"/>
</dbReference>
<evidence type="ECO:0000259" key="1">
    <source>
        <dbReference type="Pfam" id="PF07995"/>
    </source>
</evidence>
<dbReference type="GeneID" id="80801730"/>
<evidence type="ECO:0000313" key="2">
    <source>
        <dbReference type="EMBL" id="PEH91083.1"/>
    </source>
</evidence>
<dbReference type="Gene3D" id="2.120.10.30">
    <property type="entry name" value="TolB, C-terminal domain"/>
    <property type="match status" value="1"/>
</dbReference>
<reference evidence="3" key="1">
    <citation type="submission" date="2017-09" db="EMBL/GenBank/DDBJ databases">
        <title>FDA dAtabase for Regulatory Grade micrObial Sequences (FDA-ARGOS): Supporting development and validation of Infectious Disease Dx tests.</title>
        <authorList>
            <person name="Minogue T."/>
            <person name="Wolcott M."/>
            <person name="Wasieloski L."/>
            <person name="Aguilar W."/>
            <person name="Moore D."/>
            <person name="Tallon L."/>
            <person name="Sadzewicz L."/>
            <person name="Ott S."/>
            <person name="Zhao X."/>
            <person name="Nagaraj S."/>
            <person name="Vavikolanu K."/>
            <person name="Aluvathingal J."/>
            <person name="Nadendla S."/>
            <person name="Sichtig H."/>
        </authorList>
    </citation>
    <scope>NUCLEOTIDE SEQUENCE [LARGE SCALE GENOMIC DNA]</scope>
    <source>
        <strain evidence="3">FDAARGOS_394</strain>
    </source>
</reference>
<dbReference type="Pfam" id="PF07995">
    <property type="entry name" value="GSDH"/>
    <property type="match status" value="1"/>
</dbReference>
<dbReference type="RefSeq" id="WP_066532342.1">
    <property type="nucleotide sequence ID" value="NZ_PDEA01000001.1"/>
</dbReference>
<dbReference type="SUPFAM" id="SSF50952">
    <property type="entry name" value="Soluble quinoprotein glucose dehydrogenase"/>
    <property type="match status" value="1"/>
</dbReference>
<sequence length="378" mass="40689">MAQAQPVGPSTPATTPSSAAARALQAVTVAQGLEHPWAVAFLPDGRYLVTERPGRMRVVQSDGRLNPPLAGVPPVVARGQGGLLDVVLDSGFAQNRQLYFCYSQPGTGADAGKNGTALARATLNADATALQQVQVIFEQQPKYDSALHFGCRIVERMVNGKPDGSLFLTLGERSQYKEEAQNLRSHLGKIVRVGKDGSIPADNPFVARADALPAIWSWGHRSPQGAVLAPDGQLWMHEHGPQGGDEINRVQPGKNYGWPVITYGENYGGGKIGAGITRQNGMEQPLHYWVPSIAPSGLAWVSSSRYGADWQSSLVVGALKSRMLERLKFDGDRLVAHEKLLPGLGQRVRDVRQGPDGWLYVLTDAPDGQLLRLTTTAP</sequence>
<dbReference type="Proteomes" id="UP000220246">
    <property type="component" value="Unassembled WGS sequence"/>
</dbReference>
<dbReference type="EMBL" id="PDEA01000001">
    <property type="protein sequence ID" value="PEH91083.1"/>
    <property type="molecule type" value="Genomic_DNA"/>
</dbReference>
<dbReference type="PANTHER" id="PTHR19328">
    <property type="entry name" value="HEDGEHOG-INTERACTING PROTEIN"/>
    <property type="match status" value="1"/>
</dbReference>
<name>A0A2A7V0R0_COMTR</name>
<evidence type="ECO:0000313" key="3">
    <source>
        <dbReference type="Proteomes" id="UP000220246"/>
    </source>
</evidence>
<dbReference type="OrthoDB" id="9770043at2"/>
<comment type="caution">
    <text evidence="2">The sequence shown here is derived from an EMBL/GenBank/DDBJ whole genome shotgun (WGS) entry which is preliminary data.</text>
</comment>
<proteinExistence type="predicted"/>
<dbReference type="InterPro" id="IPR011042">
    <property type="entry name" value="6-blade_b-propeller_TolB-like"/>
</dbReference>
<dbReference type="AlphaFoldDB" id="A0A2A7V0R0"/>
<dbReference type="STRING" id="1219032.GCA_001515545_00151"/>
<gene>
    <name evidence="2" type="ORF">CRM82_13985</name>
</gene>
<dbReference type="InterPro" id="IPR011041">
    <property type="entry name" value="Quinoprot_gluc/sorb_DH_b-prop"/>
</dbReference>
<dbReference type="InterPro" id="IPR012938">
    <property type="entry name" value="Glc/Sorbosone_DH"/>
</dbReference>
<protein>
    <recommendedName>
        <fullName evidence="1">Glucose/Sorbosone dehydrogenase domain-containing protein</fullName>
    </recommendedName>
</protein>
<organism evidence="2 3">
    <name type="scientific">Comamonas terrigena</name>
    <dbReference type="NCBI Taxonomy" id="32013"/>
    <lineage>
        <taxon>Bacteria</taxon>
        <taxon>Pseudomonadati</taxon>
        <taxon>Pseudomonadota</taxon>
        <taxon>Betaproteobacteria</taxon>
        <taxon>Burkholderiales</taxon>
        <taxon>Comamonadaceae</taxon>
        <taxon>Comamonas</taxon>
    </lineage>
</organism>